<keyword evidence="11" id="KW-1185">Reference proteome</keyword>
<name>A0ABR0JIX9_9EURO</name>
<keyword evidence="4" id="KW-0227">DNA damage</keyword>
<keyword evidence="6" id="KW-0269">Exonuclease</keyword>
<keyword evidence="3" id="KW-0540">Nuclease</keyword>
<comment type="similarity">
    <text evidence="2">Belongs to the tyrosyl-DNA phosphodiesterase family.</text>
</comment>
<accession>A0ABR0JIX9</accession>
<dbReference type="SUPFAM" id="SSF56024">
    <property type="entry name" value="Phospholipase D/nuclease"/>
    <property type="match status" value="2"/>
</dbReference>
<evidence type="ECO:0000313" key="11">
    <source>
        <dbReference type="Proteomes" id="UP001345691"/>
    </source>
</evidence>
<evidence type="ECO:0000256" key="1">
    <source>
        <dbReference type="ARBA" id="ARBA00004123"/>
    </source>
</evidence>
<feature type="compositionally biased region" description="Basic and acidic residues" evidence="9">
    <location>
        <begin position="1"/>
        <end position="13"/>
    </location>
</feature>
<evidence type="ECO:0008006" key="12">
    <source>
        <dbReference type="Google" id="ProtNLM"/>
    </source>
</evidence>
<dbReference type="Gene3D" id="3.30.870.10">
    <property type="entry name" value="Endonuclease Chain A"/>
    <property type="match status" value="2"/>
</dbReference>
<gene>
    <name evidence="10" type="ORF">LTR69_003730</name>
</gene>
<dbReference type="Pfam" id="PF06087">
    <property type="entry name" value="Tyr-DNA_phospho"/>
    <property type="match status" value="1"/>
</dbReference>
<dbReference type="Proteomes" id="UP001345691">
    <property type="component" value="Unassembled WGS sequence"/>
</dbReference>
<evidence type="ECO:0000256" key="6">
    <source>
        <dbReference type="ARBA" id="ARBA00022839"/>
    </source>
</evidence>
<keyword evidence="5" id="KW-0378">Hydrolase</keyword>
<comment type="subcellular location">
    <subcellularLocation>
        <location evidence="1">Nucleus</location>
    </subcellularLocation>
</comment>
<protein>
    <recommendedName>
        <fullName evidence="12">PLD phosphodiesterase domain-containing protein</fullName>
    </recommendedName>
</protein>
<evidence type="ECO:0000256" key="3">
    <source>
        <dbReference type="ARBA" id="ARBA00022722"/>
    </source>
</evidence>
<dbReference type="PANTHER" id="PTHR12415">
    <property type="entry name" value="TYROSYL-DNA PHOSPHODIESTERASE 1"/>
    <property type="match status" value="1"/>
</dbReference>
<dbReference type="CDD" id="cd09123">
    <property type="entry name" value="PLDc_Tdp1_2"/>
    <property type="match status" value="1"/>
</dbReference>
<keyword evidence="7" id="KW-0234">DNA repair</keyword>
<evidence type="ECO:0000256" key="4">
    <source>
        <dbReference type="ARBA" id="ARBA00022763"/>
    </source>
</evidence>
<dbReference type="CDD" id="cd09194">
    <property type="entry name" value="PLDc_yTdp1_1"/>
    <property type="match status" value="1"/>
</dbReference>
<feature type="compositionally biased region" description="Polar residues" evidence="9">
    <location>
        <begin position="102"/>
        <end position="111"/>
    </location>
</feature>
<dbReference type="EMBL" id="JAVRRF010000006">
    <property type="protein sequence ID" value="KAK5063963.1"/>
    <property type="molecule type" value="Genomic_DNA"/>
</dbReference>
<reference evidence="10 11" key="1">
    <citation type="submission" date="2023-08" db="EMBL/GenBank/DDBJ databases">
        <title>Black Yeasts Isolated from many extreme environments.</title>
        <authorList>
            <person name="Coleine C."/>
            <person name="Stajich J.E."/>
            <person name="Selbmann L."/>
        </authorList>
    </citation>
    <scope>NUCLEOTIDE SEQUENCE [LARGE SCALE GENOMIC DNA]</scope>
    <source>
        <strain evidence="10 11">CCFEE 6328</strain>
    </source>
</reference>
<evidence type="ECO:0000256" key="8">
    <source>
        <dbReference type="ARBA" id="ARBA00023242"/>
    </source>
</evidence>
<dbReference type="PANTHER" id="PTHR12415:SF0">
    <property type="entry name" value="TYROSYL-DNA PHOSPHODIESTERASE 1"/>
    <property type="match status" value="1"/>
</dbReference>
<dbReference type="InterPro" id="IPR010347">
    <property type="entry name" value="Tdp1"/>
</dbReference>
<keyword evidence="8" id="KW-0539">Nucleus</keyword>
<sequence>MDSRPVKRVKLDSDAIPSRQDTSENLPGNPDAASIRAKRTAFLNSISRSISPPGVSRSGTNTPTQKIDAFSSRQDETLLRVSPTQDDTRDSKVSTDGAVPEATTQYQDKTSSKTTSRVKCIPSPFKLTSIRDLPSSQNKDTISLHEILGNPLIKEAWIFNFCFDVDWIMTFFDADVRSQVKVKVVHGSWKRESENRIAIEEACTRWPNIEPLTAYLPDPFGTHHSKMFVLFTHDDLAQVIIHTANMLHQDWTNMTQAAWQSPLLPKLKDKSEASIGNIGSGSCFKYDLLAYLEAYGSKVKPLREQLSKFDFSAIRGALIASVPSRMKDFSLAKGVGELSEQKLWGYPSLFRALKAITAQQAKQAKRSHVVCQVSSIATLPVTWLDQFFPTLSQKSSALMWNSISIIYPTPSNVATSLDGYASGGSIHTKAQSAAHLKQITNLRKTLCQWTQGPSGQSRASRHQAAPHIKTYVSFAEKPSANVRPDVSWALLTSANLSTQAWGTLRGKDKEVVVQSFEIGVLVWPELFAEDFDTGEQGVSAQNETHCGGNVRMVPVFGSDTPSATEDSGDTSMLVGLRLPYDLPLTPYPDDMDDAGLEIFMAEILLLEQDTIAESTVFADGQAGYQAWYLGRLVATRQ</sequence>
<comment type="caution">
    <text evidence="10">The sequence shown here is derived from an EMBL/GenBank/DDBJ whole genome shotgun (WGS) entry which is preliminary data.</text>
</comment>
<proteinExistence type="inferred from homology"/>
<feature type="region of interest" description="Disordered" evidence="9">
    <location>
        <begin position="1"/>
        <end position="32"/>
    </location>
</feature>
<feature type="region of interest" description="Disordered" evidence="9">
    <location>
        <begin position="46"/>
        <end position="66"/>
    </location>
</feature>
<evidence type="ECO:0000256" key="2">
    <source>
        <dbReference type="ARBA" id="ARBA00010205"/>
    </source>
</evidence>
<evidence type="ECO:0000313" key="10">
    <source>
        <dbReference type="EMBL" id="KAK5063963.1"/>
    </source>
</evidence>
<organism evidence="10 11">
    <name type="scientific">Exophiala sideris</name>
    <dbReference type="NCBI Taxonomy" id="1016849"/>
    <lineage>
        <taxon>Eukaryota</taxon>
        <taxon>Fungi</taxon>
        <taxon>Dikarya</taxon>
        <taxon>Ascomycota</taxon>
        <taxon>Pezizomycotina</taxon>
        <taxon>Eurotiomycetes</taxon>
        <taxon>Chaetothyriomycetidae</taxon>
        <taxon>Chaetothyriales</taxon>
        <taxon>Herpotrichiellaceae</taxon>
        <taxon>Exophiala</taxon>
    </lineage>
</organism>
<evidence type="ECO:0000256" key="7">
    <source>
        <dbReference type="ARBA" id="ARBA00023204"/>
    </source>
</evidence>
<feature type="region of interest" description="Disordered" evidence="9">
    <location>
        <begin position="81"/>
        <end position="111"/>
    </location>
</feature>
<evidence type="ECO:0000256" key="9">
    <source>
        <dbReference type="SAM" id="MobiDB-lite"/>
    </source>
</evidence>
<evidence type="ECO:0000256" key="5">
    <source>
        <dbReference type="ARBA" id="ARBA00022801"/>
    </source>
</evidence>